<dbReference type="Proteomes" id="UP001054945">
    <property type="component" value="Unassembled WGS sequence"/>
</dbReference>
<evidence type="ECO:0000313" key="3">
    <source>
        <dbReference type="Proteomes" id="UP001054945"/>
    </source>
</evidence>
<protein>
    <submittedName>
        <fullName evidence="2">Uncharacterized protein</fullName>
    </submittedName>
</protein>
<reference evidence="2 3" key="1">
    <citation type="submission" date="2021-06" db="EMBL/GenBank/DDBJ databases">
        <title>Caerostris extrusa draft genome.</title>
        <authorList>
            <person name="Kono N."/>
            <person name="Arakawa K."/>
        </authorList>
    </citation>
    <scope>NUCLEOTIDE SEQUENCE [LARGE SCALE GENOMIC DNA]</scope>
</reference>
<dbReference type="AlphaFoldDB" id="A0AAV4XSY7"/>
<name>A0AAV4XSY7_CAEEX</name>
<feature type="region of interest" description="Disordered" evidence="1">
    <location>
        <begin position="103"/>
        <end position="151"/>
    </location>
</feature>
<feature type="compositionally biased region" description="Polar residues" evidence="1">
    <location>
        <begin position="128"/>
        <end position="151"/>
    </location>
</feature>
<keyword evidence="3" id="KW-1185">Reference proteome</keyword>
<comment type="caution">
    <text evidence="2">The sequence shown here is derived from an EMBL/GenBank/DDBJ whole genome shotgun (WGS) entry which is preliminary data.</text>
</comment>
<accession>A0AAV4XSY7</accession>
<gene>
    <name evidence="2" type="primary">AVEN_44200_1</name>
    <name evidence="2" type="ORF">CEXT_327171</name>
</gene>
<proteinExistence type="predicted"/>
<organism evidence="2 3">
    <name type="scientific">Caerostris extrusa</name>
    <name type="common">Bark spider</name>
    <name type="synonym">Caerostris bankana</name>
    <dbReference type="NCBI Taxonomy" id="172846"/>
    <lineage>
        <taxon>Eukaryota</taxon>
        <taxon>Metazoa</taxon>
        <taxon>Ecdysozoa</taxon>
        <taxon>Arthropoda</taxon>
        <taxon>Chelicerata</taxon>
        <taxon>Arachnida</taxon>
        <taxon>Araneae</taxon>
        <taxon>Araneomorphae</taxon>
        <taxon>Entelegynae</taxon>
        <taxon>Araneoidea</taxon>
        <taxon>Araneidae</taxon>
        <taxon>Caerostris</taxon>
    </lineage>
</organism>
<evidence type="ECO:0000313" key="2">
    <source>
        <dbReference type="EMBL" id="GIY97050.1"/>
    </source>
</evidence>
<evidence type="ECO:0000256" key="1">
    <source>
        <dbReference type="SAM" id="MobiDB-lite"/>
    </source>
</evidence>
<dbReference type="EMBL" id="BPLR01000732">
    <property type="protein sequence ID" value="GIY97050.1"/>
    <property type="molecule type" value="Genomic_DNA"/>
</dbReference>
<sequence length="151" mass="16424">MRKSRKFSPGCGRDALYSHCAISSLATTTTTEKFSCDPPKGAEAKAECPMDSLLLNALGSKSPFFGDALSPKCYDFKENLYDASKDDVHYFFSVDKGITIKAQCPGNSTSSEEKQSAQADVRDDFPNKENSPIVFNNGNFGNTKQLGNGKE</sequence>
<feature type="compositionally biased region" description="Basic and acidic residues" evidence="1">
    <location>
        <begin position="111"/>
        <end position="127"/>
    </location>
</feature>